<evidence type="ECO:0000259" key="8">
    <source>
        <dbReference type="Pfam" id="PF12849"/>
    </source>
</evidence>
<evidence type="ECO:0000256" key="5">
    <source>
        <dbReference type="ARBA" id="ARBA00022592"/>
    </source>
</evidence>
<gene>
    <name evidence="9" type="ORF">CDV28_1655</name>
</gene>
<comment type="caution">
    <text evidence="9">The sequence shown here is derived from an EMBL/GenBank/DDBJ whole genome shotgun (WGS) entry which is preliminary data.</text>
</comment>
<dbReference type="AlphaFoldDB" id="A0A521FYK9"/>
<comment type="subunit">
    <text evidence="3">The complex is composed of two ATP-binding proteins (PstB), two transmembrane proteins (PstC and PstA) and a solute-binding protein (PstS).</text>
</comment>
<comment type="function">
    <text evidence="1">Part of the ABC transporter complex PstSACB involved in phosphate import.</text>
</comment>
<feature type="signal peptide" evidence="7">
    <location>
        <begin position="1"/>
        <end position="28"/>
    </location>
</feature>
<dbReference type="Pfam" id="PF12849">
    <property type="entry name" value="PBP_like_2"/>
    <property type="match status" value="1"/>
</dbReference>
<keyword evidence="5 6" id="KW-0592">Phosphate transport</keyword>
<feature type="domain" description="PBP" evidence="8">
    <location>
        <begin position="22"/>
        <end position="310"/>
    </location>
</feature>
<dbReference type="Gene3D" id="3.40.190.10">
    <property type="entry name" value="Periplasmic binding protein-like II"/>
    <property type="match status" value="2"/>
</dbReference>
<evidence type="ECO:0000256" key="6">
    <source>
        <dbReference type="PIRNR" id="PIRNR002756"/>
    </source>
</evidence>
<dbReference type="NCBIfam" id="NF008171">
    <property type="entry name" value="PRK10918.1"/>
    <property type="match status" value="1"/>
</dbReference>
<dbReference type="GO" id="GO:0035435">
    <property type="term" value="P:phosphate ion transmembrane transport"/>
    <property type="evidence" value="ECO:0007669"/>
    <property type="project" value="InterPro"/>
</dbReference>
<sequence>MKLNAFRWTAAAVITLAAALSSHSPAAAQAVSGAGASFPFPVYGQWAHQYNQLTGVQVNYQSIGSGGGIAQIKAKTVDFGASDDPLKTEELNQVGLLQFPMIMGGVVPIINVKGIEPGKMLLTNALVADIFLGKVNTWNDPAIAGLNPGLQLPEQKITVVRRADGSGTTSIFTNYLAKVSPEWKEKIGAGKTVEWPVGVGGKGNEGVSAYVRKVNGSIGYVEYAYALQNKLSHVKLRNRDGGEVEPTSATFQAAAANAEWKAEEGFGLFLTDQPGKESWPITGVSYILVYKQHDKADIAAATLKFFDWAYKHGKETAEKLHYVTMPENVIQMVQETWAKEITAGGKPVWPAN</sequence>
<dbReference type="Proteomes" id="UP000316238">
    <property type="component" value="Unassembled WGS sequence"/>
</dbReference>
<dbReference type="EMBL" id="NQJD01000065">
    <property type="protein sequence ID" value="TAA73731.1"/>
    <property type="molecule type" value="Genomic_DNA"/>
</dbReference>
<dbReference type="CDD" id="cd13565">
    <property type="entry name" value="PBP2_PstS"/>
    <property type="match status" value="1"/>
</dbReference>
<dbReference type="GO" id="GO:0043190">
    <property type="term" value="C:ATP-binding cassette (ABC) transporter complex"/>
    <property type="evidence" value="ECO:0007669"/>
    <property type="project" value="InterPro"/>
</dbReference>
<dbReference type="PANTHER" id="PTHR42996">
    <property type="entry name" value="PHOSPHATE-BINDING PROTEIN PSTS"/>
    <property type="match status" value="1"/>
</dbReference>
<dbReference type="InterPro" id="IPR050962">
    <property type="entry name" value="Phosphate-bind_PstS"/>
</dbReference>
<evidence type="ECO:0000256" key="2">
    <source>
        <dbReference type="ARBA" id="ARBA00008725"/>
    </source>
</evidence>
<comment type="similarity">
    <text evidence="2 6">Belongs to the PstS family.</text>
</comment>
<evidence type="ECO:0000313" key="10">
    <source>
        <dbReference type="Proteomes" id="UP000316238"/>
    </source>
</evidence>
<name>A0A521FYK9_9BACT</name>
<evidence type="ECO:0000256" key="7">
    <source>
        <dbReference type="SAM" id="SignalP"/>
    </source>
</evidence>
<dbReference type="InterPro" id="IPR005673">
    <property type="entry name" value="ABC_phos-bd_PstS"/>
</dbReference>
<evidence type="ECO:0000256" key="1">
    <source>
        <dbReference type="ARBA" id="ARBA00002841"/>
    </source>
</evidence>
<organism evidence="9 10">
    <name type="scientific">Candidatus Electronema aureum</name>
    <dbReference type="NCBI Taxonomy" id="2005002"/>
    <lineage>
        <taxon>Bacteria</taxon>
        <taxon>Pseudomonadati</taxon>
        <taxon>Thermodesulfobacteriota</taxon>
        <taxon>Desulfobulbia</taxon>
        <taxon>Desulfobulbales</taxon>
        <taxon>Desulfobulbaceae</taxon>
        <taxon>Candidatus Electronema</taxon>
    </lineage>
</organism>
<protein>
    <recommendedName>
        <fullName evidence="6">Phosphate-binding protein</fullName>
    </recommendedName>
</protein>
<evidence type="ECO:0000256" key="3">
    <source>
        <dbReference type="ARBA" id="ARBA00011529"/>
    </source>
</evidence>
<evidence type="ECO:0000256" key="4">
    <source>
        <dbReference type="ARBA" id="ARBA00022448"/>
    </source>
</evidence>
<reference evidence="9" key="1">
    <citation type="submission" date="2017-07" db="EMBL/GenBank/DDBJ databases">
        <title>The cable genome - Insights into the physiology and evolution of filamentous bacteria capable of sulfide oxidation via long distance electron transfer.</title>
        <authorList>
            <person name="Thorup C."/>
            <person name="Bjerg J.T."/>
            <person name="Schreiber L."/>
            <person name="Nielsen L.P."/>
            <person name="Kjeldsen K.U."/>
            <person name="Boesen T."/>
            <person name="Boggild A."/>
            <person name="Meysman F."/>
            <person name="Geelhoed J."/>
            <person name="Schramm A."/>
        </authorList>
    </citation>
    <scope>NUCLEOTIDE SEQUENCE [LARGE SCALE GENOMIC DNA]</scope>
    <source>
        <strain evidence="9">GS</strain>
    </source>
</reference>
<keyword evidence="10" id="KW-1185">Reference proteome</keyword>
<evidence type="ECO:0000313" key="9">
    <source>
        <dbReference type="EMBL" id="TAA73731.1"/>
    </source>
</evidence>
<keyword evidence="7" id="KW-0732">Signal</keyword>
<dbReference type="PIRSF" id="PIRSF002756">
    <property type="entry name" value="PstS"/>
    <property type="match status" value="1"/>
</dbReference>
<accession>A0A521FYK9</accession>
<keyword evidence="4 6" id="KW-0813">Transport</keyword>
<dbReference type="SUPFAM" id="SSF53850">
    <property type="entry name" value="Periplasmic binding protein-like II"/>
    <property type="match status" value="1"/>
</dbReference>
<feature type="chain" id="PRO_5021782997" description="Phosphate-binding protein" evidence="7">
    <location>
        <begin position="29"/>
        <end position="352"/>
    </location>
</feature>
<dbReference type="PANTHER" id="PTHR42996:SF1">
    <property type="entry name" value="PHOSPHATE-BINDING PROTEIN PSTS"/>
    <property type="match status" value="1"/>
</dbReference>
<dbReference type="InterPro" id="IPR024370">
    <property type="entry name" value="PBP_domain"/>
</dbReference>
<dbReference type="NCBIfam" id="TIGR00975">
    <property type="entry name" value="3a0107s03"/>
    <property type="match status" value="1"/>
</dbReference>
<proteinExistence type="inferred from homology"/>
<dbReference type="GO" id="GO:0042301">
    <property type="term" value="F:phosphate ion binding"/>
    <property type="evidence" value="ECO:0007669"/>
    <property type="project" value="InterPro"/>
</dbReference>